<reference evidence="1 2" key="1">
    <citation type="submission" date="2020-01" db="EMBL/GenBank/DDBJ databases">
        <authorList>
            <person name="Gupta K D."/>
        </authorList>
    </citation>
    <scope>NUCLEOTIDE SEQUENCE [LARGE SCALE GENOMIC DNA]</scope>
</reference>
<name>A0A8S0WXW9_CYCAE</name>
<dbReference type="Proteomes" id="UP000467700">
    <property type="component" value="Unassembled WGS sequence"/>
</dbReference>
<proteinExistence type="predicted"/>
<gene>
    <name evidence="1" type="ORF">AAE3_LOCUS3728</name>
</gene>
<organism evidence="1 2">
    <name type="scientific">Cyclocybe aegerita</name>
    <name type="common">Black poplar mushroom</name>
    <name type="synonym">Agrocybe aegerita</name>
    <dbReference type="NCBI Taxonomy" id="1973307"/>
    <lineage>
        <taxon>Eukaryota</taxon>
        <taxon>Fungi</taxon>
        <taxon>Dikarya</taxon>
        <taxon>Basidiomycota</taxon>
        <taxon>Agaricomycotina</taxon>
        <taxon>Agaricomycetes</taxon>
        <taxon>Agaricomycetidae</taxon>
        <taxon>Agaricales</taxon>
        <taxon>Agaricineae</taxon>
        <taxon>Bolbitiaceae</taxon>
        <taxon>Cyclocybe</taxon>
    </lineage>
</organism>
<accession>A0A8S0WXW9</accession>
<sequence length="413" mass="46503">MGGSAFGSVFQPTAFPRIPPLIYHALKVLFLSGLQEFYEWVGVPTEAPEKLDHGDLDFLAAIPKAPFADSSVPHERVRDAIGATYMNPMEGNRTSNYAVPIKPGAWTEFGFAGLEHQCRKDAENGEIYYQVDVHVCYDKEEWDRTMFFHSYGDMGMILGLISRNAGLALGVKGLKIPDPPNPPFDLSESFDEITEFLELSMQRYDEGFQTKRDVFEWAASMRFFDPSQFRSQGPGISKVKPERKMYAEFVEWVESMRQNPSQDQIDRLSRQDRRAPTRDVALAFFGKKDEFEALAKARSDRLRLKESFSGSVVHDWAEMGGYWKGVKLIMDEVRARLGGEEGILKLLEKNGEDDLKKVVLQVRSDLGIILSTKAPQAEEQLTVLMTSSSTSETLVEEIAVDVKEPPMSSTKTG</sequence>
<dbReference type="EMBL" id="CACVBS010000033">
    <property type="protein sequence ID" value="CAA7261568.1"/>
    <property type="molecule type" value="Genomic_DNA"/>
</dbReference>
<dbReference type="OrthoDB" id="4708870at2759"/>
<dbReference type="AlphaFoldDB" id="A0A8S0WXW9"/>
<keyword evidence="2" id="KW-1185">Reference proteome</keyword>
<evidence type="ECO:0000313" key="1">
    <source>
        <dbReference type="EMBL" id="CAA7261568.1"/>
    </source>
</evidence>
<protein>
    <submittedName>
        <fullName evidence="1">Uncharacterized protein</fullName>
    </submittedName>
</protein>
<comment type="caution">
    <text evidence="1">The sequence shown here is derived from an EMBL/GenBank/DDBJ whole genome shotgun (WGS) entry which is preliminary data.</text>
</comment>
<evidence type="ECO:0000313" key="2">
    <source>
        <dbReference type="Proteomes" id="UP000467700"/>
    </source>
</evidence>